<proteinExistence type="predicted"/>
<dbReference type="Proteomes" id="UP001153334">
    <property type="component" value="Unassembled WGS sequence"/>
</dbReference>
<keyword evidence="2" id="KW-1185">Reference proteome</keyword>
<accession>A0ACC2I2R4</accession>
<name>A0ACC2I2R4_9PEZI</name>
<dbReference type="EMBL" id="JAPESX010002059">
    <property type="protein sequence ID" value="KAJ8109617.1"/>
    <property type="molecule type" value="Genomic_DNA"/>
</dbReference>
<gene>
    <name evidence="1" type="ORF">ONZ43_g6087</name>
</gene>
<protein>
    <submittedName>
        <fullName evidence="1">Uncharacterized protein</fullName>
    </submittedName>
</protein>
<organism evidence="1 2">
    <name type="scientific">Nemania bipapillata</name>
    <dbReference type="NCBI Taxonomy" id="110536"/>
    <lineage>
        <taxon>Eukaryota</taxon>
        <taxon>Fungi</taxon>
        <taxon>Dikarya</taxon>
        <taxon>Ascomycota</taxon>
        <taxon>Pezizomycotina</taxon>
        <taxon>Sordariomycetes</taxon>
        <taxon>Xylariomycetidae</taxon>
        <taxon>Xylariales</taxon>
        <taxon>Xylariaceae</taxon>
        <taxon>Nemania</taxon>
    </lineage>
</organism>
<reference evidence="1" key="1">
    <citation type="submission" date="2022-11" db="EMBL/GenBank/DDBJ databases">
        <title>Genome Sequence of Nemania bipapillata.</title>
        <authorList>
            <person name="Buettner E."/>
        </authorList>
    </citation>
    <scope>NUCLEOTIDE SEQUENCE</scope>
    <source>
        <strain evidence="1">CP14</strain>
    </source>
</reference>
<sequence>MVARLAREERAREAQGGAASVAATSTWFGLWGDGKQEKEVAGRWVAEENVVKERMRRAQEVLDELEAPNTPLSSLFSA</sequence>
<evidence type="ECO:0000313" key="1">
    <source>
        <dbReference type="EMBL" id="KAJ8109617.1"/>
    </source>
</evidence>
<evidence type="ECO:0000313" key="2">
    <source>
        <dbReference type="Proteomes" id="UP001153334"/>
    </source>
</evidence>
<comment type="caution">
    <text evidence="1">The sequence shown here is derived from an EMBL/GenBank/DDBJ whole genome shotgun (WGS) entry which is preliminary data.</text>
</comment>